<reference evidence="3" key="1">
    <citation type="submission" date="2020-03" db="EMBL/GenBank/DDBJ databases">
        <authorList>
            <person name="He L."/>
        </authorList>
    </citation>
    <scope>NUCLEOTIDE SEQUENCE</scope>
    <source>
        <strain evidence="3">CkLH20</strain>
    </source>
</reference>
<name>A0A9P6LLP2_9PEZI</name>
<feature type="transmembrane region" description="Helical" evidence="2">
    <location>
        <begin position="281"/>
        <end position="306"/>
    </location>
</feature>
<accession>A0A9P6LLP2</accession>
<feature type="transmembrane region" description="Helical" evidence="2">
    <location>
        <begin position="45"/>
        <end position="63"/>
    </location>
</feature>
<dbReference type="GeneID" id="62157454"/>
<dbReference type="OrthoDB" id="193478at2759"/>
<evidence type="ECO:0000256" key="1">
    <source>
        <dbReference type="SAM" id="MobiDB-lite"/>
    </source>
</evidence>
<dbReference type="AlphaFoldDB" id="A0A9P6LLP2"/>
<gene>
    <name evidence="3" type="ORF">CkaCkLH20_01661</name>
</gene>
<organism evidence="3 4">
    <name type="scientific">Colletotrichum karsti</name>
    <dbReference type="NCBI Taxonomy" id="1095194"/>
    <lineage>
        <taxon>Eukaryota</taxon>
        <taxon>Fungi</taxon>
        <taxon>Dikarya</taxon>
        <taxon>Ascomycota</taxon>
        <taxon>Pezizomycotina</taxon>
        <taxon>Sordariomycetes</taxon>
        <taxon>Hypocreomycetidae</taxon>
        <taxon>Glomerellales</taxon>
        <taxon>Glomerellaceae</taxon>
        <taxon>Colletotrichum</taxon>
        <taxon>Colletotrichum boninense species complex</taxon>
    </lineage>
</organism>
<comment type="caution">
    <text evidence="3">The sequence shown here is derived from an EMBL/GenBank/DDBJ whole genome shotgun (WGS) entry which is preliminary data.</text>
</comment>
<feature type="transmembrane region" description="Helical" evidence="2">
    <location>
        <begin position="129"/>
        <end position="147"/>
    </location>
</feature>
<keyword evidence="4" id="KW-1185">Reference proteome</keyword>
<feature type="region of interest" description="Disordered" evidence="1">
    <location>
        <begin position="1"/>
        <end position="23"/>
    </location>
</feature>
<sequence length="362" mass="41597">MTKSEDELHSNTSVLPPERKETSTGHRARYAKVYKFFGFNHGYNFPLWVIFAGGMLGFSLSRLKDLDYDGHFKRDFALVPGYWYYFRDGHYRYGMLIHLASVLPAGVLMVFQFTPVIRHKFLSFHRINGYVVLLLCLISNFSAFVVIRHKQGGHRANTQTVETLMGIMTTVGIVLAWWNIRRKQIDQHRAWMLRTMFYMGITITARLINLAATPIITRIGGYFSIWMCDEINFLYGNYGMEFPSSNYPNCLFPNGTLDRWKHVVVRAVENPERLEELGSSITIGFGTMLWICLLLHVVGVEVYLWMTPRESERLRLISYEKQLEAGYRQPGSAGLVLDRWADAEPVPPDDQAGVPEQSDSTG</sequence>
<feature type="region of interest" description="Disordered" evidence="1">
    <location>
        <begin position="339"/>
        <end position="362"/>
    </location>
</feature>
<protein>
    <submittedName>
        <fullName evidence="3">Uncharacterized protein</fullName>
    </submittedName>
</protein>
<dbReference type="Proteomes" id="UP000781932">
    <property type="component" value="Unassembled WGS sequence"/>
</dbReference>
<feature type="transmembrane region" description="Helical" evidence="2">
    <location>
        <begin position="192"/>
        <end position="216"/>
    </location>
</feature>
<evidence type="ECO:0000256" key="2">
    <source>
        <dbReference type="SAM" id="Phobius"/>
    </source>
</evidence>
<reference evidence="3" key="2">
    <citation type="submission" date="2020-11" db="EMBL/GenBank/DDBJ databases">
        <title>Whole genome sequencing of Colletotrichum sp.</title>
        <authorList>
            <person name="Li H."/>
        </authorList>
    </citation>
    <scope>NUCLEOTIDE SEQUENCE</scope>
    <source>
        <strain evidence="3">CkLH20</strain>
    </source>
</reference>
<dbReference type="EMBL" id="JAATWM020000004">
    <property type="protein sequence ID" value="KAF9880619.1"/>
    <property type="molecule type" value="Genomic_DNA"/>
</dbReference>
<feature type="transmembrane region" description="Helical" evidence="2">
    <location>
        <begin position="93"/>
        <end position="117"/>
    </location>
</feature>
<dbReference type="RefSeq" id="XP_038750080.1">
    <property type="nucleotide sequence ID" value="XM_038884380.1"/>
</dbReference>
<dbReference type="Pfam" id="PF10067">
    <property type="entry name" value="DUF2306"/>
    <property type="match status" value="1"/>
</dbReference>
<keyword evidence="2" id="KW-0472">Membrane</keyword>
<evidence type="ECO:0000313" key="3">
    <source>
        <dbReference type="EMBL" id="KAF9880619.1"/>
    </source>
</evidence>
<dbReference type="InterPro" id="IPR018750">
    <property type="entry name" value="DUF2306_membrane"/>
</dbReference>
<proteinExistence type="predicted"/>
<keyword evidence="2" id="KW-1133">Transmembrane helix</keyword>
<keyword evidence="2" id="KW-0812">Transmembrane</keyword>
<feature type="transmembrane region" description="Helical" evidence="2">
    <location>
        <begin position="159"/>
        <end position="180"/>
    </location>
</feature>
<evidence type="ECO:0000313" key="4">
    <source>
        <dbReference type="Proteomes" id="UP000781932"/>
    </source>
</evidence>